<organism evidence="1 2">
    <name type="scientific">Leifsonia xyli subsp. xyli (strain CTCB07)</name>
    <dbReference type="NCBI Taxonomy" id="281090"/>
    <lineage>
        <taxon>Bacteria</taxon>
        <taxon>Bacillati</taxon>
        <taxon>Actinomycetota</taxon>
        <taxon>Actinomycetes</taxon>
        <taxon>Micrococcales</taxon>
        <taxon>Microbacteriaceae</taxon>
        <taxon>Leifsonia</taxon>
    </lineage>
</organism>
<dbReference type="HOGENOM" id="CLU_1439470_0_0_11"/>
<evidence type="ECO:0000313" key="1">
    <source>
        <dbReference type="EMBL" id="AAT89930.1"/>
    </source>
</evidence>
<gene>
    <name evidence="1" type="ordered locus">Lxx22630</name>
</gene>
<dbReference type="AlphaFoldDB" id="Q6ACG3"/>
<evidence type="ECO:0000313" key="2">
    <source>
        <dbReference type="Proteomes" id="UP000001306"/>
    </source>
</evidence>
<proteinExistence type="predicted"/>
<dbReference type="EMBL" id="AE016822">
    <property type="protein sequence ID" value="AAT89930.1"/>
    <property type="molecule type" value="Genomic_DNA"/>
</dbReference>
<name>Q6ACG3_LEIXX</name>
<keyword evidence="2" id="KW-1185">Reference proteome</keyword>
<dbReference type="KEGG" id="lxx:Lxx22630"/>
<accession>Q6ACG3</accession>
<protein>
    <submittedName>
        <fullName evidence="1">Uncharacterized protein</fullName>
    </submittedName>
</protein>
<reference evidence="1 2" key="1">
    <citation type="journal article" date="2004" name="Mol. Plant Microbe Interact.">
        <title>The genome sequence of the Gram-positive sugarcane pathogen Leifsonia xyli subsp. xyli.</title>
        <authorList>
            <person name="Monteiro-Vitorello C.B."/>
            <person name="Camargo L.E.A."/>
            <person name="Van Sluys M.A."/>
            <person name="Kitajima J.P."/>
            <person name="Truffi D."/>
            <person name="do Amaral A.M."/>
            <person name="Harakava R."/>
            <person name="de Oliveira J.C.F."/>
            <person name="Wood D."/>
            <person name="de Oliveira M.C."/>
            <person name="Miyaki C.Y."/>
            <person name="Takita M.A."/>
            <person name="da Silva A.C.R."/>
            <person name="Furlan L.R."/>
            <person name="Carraro D.M."/>
            <person name="Camarotte G."/>
            <person name="Almeida N.F. Jr."/>
            <person name="Carrer H."/>
            <person name="Coutinho L.L."/>
            <person name="El-Dorry H.A."/>
            <person name="Ferro M.I.T."/>
            <person name="Gagliardi P.R."/>
            <person name="Giglioti E."/>
            <person name="Goldman M.H.S."/>
            <person name="Goldman G.H."/>
            <person name="Kimura E.T."/>
            <person name="Ferro E.S."/>
            <person name="Kuramae E.E."/>
            <person name="Lemos E.G.M."/>
            <person name="Lemos M.V.F."/>
            <person name="Mauro S.M.Z."/>
            <person name="Machado M.A."/>
            <person name="Marino C.L."/>
            <person name="Menck C.F."/>
            <person name="Nunes L.R."/>
            <person name="Oliveira R.C."/>
            <person name="Pereira G.G."/>
            <person name="Siqueira W."/>
            <person name="de Souza A.A."/>
            <person name="Tsai S.M."/>
            <person name="Zanca A.S."/>
            <person name="Simpson A.J.G."/>
            <person name="Brumbley S.M."/>
            <person name="Setubal J.C."/>
        </authorList>
    </citation>
    <scope>NUCLEOTIDE SEQUENCE [LARGE SCALE GENOMIC DNA]</scope>
    <source>
        <strain evidence="1 2">CTCB07</strain>
    </source>
</reference>
<dbReference type="Proteomes" id="UP000001306">
    <property type="component" value="Chromosome"/>
</dbReference>
<sequence>MDDRADGFEFFQLEVLRLVDENGQSHTFFLRGARKVGDELAEIGLQRPSVGTSAGNVGEVETEVPDPGRIVRGLETHRGLEGLEYPPAGGRPRKIDQAPVESFPERFAQRYRRVPLNAGDDPLAINYLTRNFGEQDRLVNAAEPVQDQRLRVAVGFNILEALLMDPVRNPYSPGAVRRPAALVGRQGA</sequence>